<reference evidence="9 10" key="1">
    <citation type="submission" date="2020-10" db="EMBL/GenBank/DDBJ databases">
        <title>Sequencing the genomes of 1000 actinobacteria strains.</title>
        <authorList>
            <person name="Klenk H.-P."/>
        </authorList>
    </citation>
    <scope>NUCLEOTIDE SEQUENCE [LARGE SCALE GENOMIC DNA]</scope>
    <source>
        <strain evidence="9 10">DSM 43748</strain>
    </source>
</reference>
<dbReference type="InterPro" id="IPR009075">
    <property type="entry name" value="AcylCo_DH/oxidase_C"/>
</dbReference>
<dbReference type="Proteomes" id="UP000661607">
    <property type="component" value="Unassembled WGS sequence"/>
</dbReference>
<dbReference type="Pfam" id="PF00441">
    <property type="entry name" value="Acyl-CoA_dh_1"/>
    <property type="match status" value="1"/>
</dbReference>
<evidence type="ECO:0000256" key="1">
    <source>
        <dbReference type="ARBA" id="ARBA00001974"/>
    </source>
</evidence>
<evidence type="ECO:0000256" key="2">
    <source>
        <dbReference type="ARBA" id="ARBA00009347"/>
    </source>
</evidence>
<dbReference type="InterPro" id="IPR009100">
    <property type="entry name" value="AcylCoA_DH/oxidase_NM_dom_sf"/>
</dbReference>
<keyword evidence="5" id="KW-0560">Oxidoreductase</keyword>
<dbReference type="InterPro" id="IPR006089">
    <property type="entry name" value="Acyl-CoA_DH_CS"/>
</dbReference>
<evidence type="ECO:0000259" key="6">
    <source>
        <dbReference type="Pfam" id="PF00441"/>
    </source>
</evidence>
<dbReference type="PIRSF" id="PIRSF016578">
    <property type="entry name" value="HsaA"/>
    <property type="match status" value="1"/>
</dbReference>
<evidence type="ECO:0000313" key="10">
    <source>
        <dbReference type="Proteomes" id="UP000661607"/>
    </source>
</evidence>
<proteinExistence type="inferred from homology"/>
<dbReference type="SUPFAM" id="SSF47203">
    <property type="entry name" value="Acyl-CoA dehydrogenase C-terminal domain-like"/>
    <property type="match status" value="1"/>
</dbReference>
<dbReference type="EMBL" id="JADBEF010000001">
    <property type="protein sequence ID" value="MBE1558699.1"/>
    <property type="molecule type" value="Genomic_DNA"/>
</dbReference>
<dbReference type="Gene3D" id="2.40.110.10">
    <property type="entry name" value="Butyryl-CoA Dehydrogenase, subunit A, domain 2"/>
    <property type="match status" value="1"/>
</dbReference>
<dbReference type="Gene3D" id="1.10.540.10">
    <property type="entry name" value="Acyl-CoA dehydrogenase/oxidase, N-terminal domain"/>
    <property type="match status" value="1"/>
</dbReference>
<dbReference type="PANTHER" id="PTHR43884:SF12">
    <property type="entry name" value="ISOVALERYL-COA DEHYDROGENASE, MITOCHONDRIAL-RELATED"/>
    <property type="match status" value="1"/>
</dbReference>
<dbReference type="InterPro" id="IPR006091">
    <property type="entry name" value="Acyl-CoA_Oxase/DH_mid-dom"/>
</dbReference>
<comment type="similarity">
    <text evidence="2 5">Belongs to the acyl-CoA dehydrogenase family.</text>
</comment>
<keyword evidence="3 5" id="KW-0285">Flavoprotein</keyword>
<feature type="domain" description="Acyl-CoA dehydrogenase/oxidase N-terminal" evidence="8">
    <location>
        <begin position="6"/>
        <end position="116"/>
    </location>
</feature>
<organism evidence="9 10">
    <name type="scientific">Nonomuraea africana</name>
    <dbReference type="NCBI Taxonomy" id="46171"/>
    <lineage>
        <taxon>Bacteria</taxon>
        <taxon>Bacillati</taxon>
        <taxon>Actinomycetota</taxon>
        <taxon>Actinomycetes</taxon>
        <taxon>Streptosporangiales</taxon>
        <taxon>Streptosporangiaceae</taxon>
        <taxon>Nonomuraea</taxon>
    </lineage>
</organism>
<keyword evidence="4 5" id="KW-0274">FAD</keyword>
<evidence type="ECO:0000256" key="3">
    <source>
        <dbReference type="ARBA" id="ARBA00022630"/>
    </source>
</evidence>
<protein>
    <submittedName>
        <fullName evidence="9">Alkylation response protein AidB-like acyl-CoA dehydrogenase</fullName>
    </submittedName>
</protein>
<dbReference type="PANTHER" id="PTHR43884">
    <property type="entry name" value="ACYL-COA DEHYDROGENASE"/>
    <property type="match status" value="1"/>
</dbReference>
<evidence type="ECO:0000259" key="8">
    <source>
        <dbReference type="Pfam" id="PF02771"/>
    </source>
</evidence>
<dbReference type="SUPFAM" id="SSF56645">
    <property type="entry name" value="Acyl-CoA dehydrogenase NM domain-like"/>
    <property type="match status" value="1"/>
</dbReference>
<dbReference type="InterPro" id="IPR013786">
    <property type="entry name" value="AcylCoA_DH/ox_N"/>
</dbReference>
<evidence type="ECO:0000313" key="9">
    <source>
        <dbReference type="EMBL" id="MBE1558699.1"/>
    </source>
</evidence>
<dbReference type="InterPro" id="IPR046373">
    <property type="entry name" value="Acyl-CoA_Oxase/DH_mid-dom_sf"/>
</dbReference>
<evidence type="ECO:0000256" key="5">
    <source>
        <dbReference type="RuleBase" id="RU362125"/>
    </source>
</evidence>
<evidence type="ECO:0000259" key="7">
    <source>
        <dbReference type="Pfam" id="PF02770"/>
    </source>
</evidence>
<evidence type="ECO:0000256" key="4">
    <source>
        <dbReference type="ARBA" id="ARBA00022827"/>
    </source>
</evidence>
<dbReference type="Pfam" id="PF02770">
    <property type="entry name" value="Acyl-CoA_dh_M"/>
    <property type="match status" value="1"/>
</dbReference>
<dbReference type="Pfam" id="PF02771">
    <property type="entry name" value="Acyl-CoA_dh_N"/>
    <property type="match status" value="1"/>
</dbReference>
<dbReference type="InterPro" id="IPR037069">
    <property type="entry name" value="AcylCoA_DH/ox_N_sf"/>
</dbReference>
<sequence length="382" mass="42029">MDFELNEDQQLFRATLREFVDKEIVPVAAEWERSGRYPTEIVERFKELGLFGMTIPAQYGGLDLDRVSYALVFEEIARGWMGVAGVLGSHSLSAWMINQYGTQDQKERYLPELASGARRTGIALTEPGAGTDLQGIQTRAERDGDHYVINGTKTWITNARHADPMPVLVKTSDETPAHRGLSMLLVEAGTPGYTVSRDLPKLGYKGTETCEIALQDVRVHRDQLLGGVEGRGMQQALSALELGRVNIAARAVGVSQCAFDAALAYAGQREAFGRPIGDFQAIQLKLADMATEIQAARLMTYWAASRSAKAEAAMAKYFASEVALRVTMEAMRVHGGYGYSQEFVLERLYRDAPLMAIGEGTNDVQRMVIARDLLKGAVKVGW</sequence>
<comment type="cofactor">
    <cofactor evidence="1 5">
        <name>FAD</name>
        <dbReference type="ChEBI" id="CHEBI:57692"/>
    </cofactor>
</comment>
<accession>A0ABR9K9L1</accession>
<dbReference type="PROSITE" id="PS00072">
    <property type="entry name" value="ACYL_COA_DH_1"/>
    <property type="match status" value="1"/>
</dbReference>
<dbReference type="Gene3D" id="1.20.140.10">
    <property type="entry name" value="Butyryl-CoA Dehydrogenase, subunit A, domain 3"/>
    <property type="match status" value="1"/>
</dbReference>
<dbReference type="InterPro" id="IPR036250">
    <property type="entry name" value="AcylCo_DH-like_C"/>
</dbReference>
<keyword evidence="10" id="KW-1185">Reference proteome</keyword>
<dbReference type="RefSeq" id="WP_192774082.1">
    <property type="nucleotide sequence ID" value="NZ_BAAASY010000003.1"/>
</dbReference>
<comment type="caution">
    <text evidence="9">The sequence shown here is derived from an EMBL/GenBank/DDBJ whole genome shotgun (WGS) entry which is preliminary data.</text>
</comment>
<gene>
    <name evidence="9" type="ORF">H4W81_001478</name>
</gene>
<name>A0ABR9K9L1_9ACTN</name>
<feature type="domain" description="Acyl-CoA oxidase/dehydrogenase middle" evidence="7">
    <location>
        <begin position="122"/>
        <end position="217"/>
    </location>
</feature>
<feature type="domain" description="Acyl-CoA dehydrogenase/oxidase C-terminal" evidence="6">
    <location>
        <begin position="230"/>
        <end position="373"/>
    </location>
</feature>